<dbReference type="Pfam" id="PF00383">
    <property type="entry name" value="dCMP_cyt_deam_1"/>
    <property type="match status" value="1"/>
</dbReference>
<dbReference type="PROSITE" id="PS00903">
    <property type="entry name" value="CYT_DCMP_DEAMINASES_1"/>
    <property type="match status" value="1"/>
</dbReference>
<name>A0ABR8T0E3_9BACL</name>
<dbReference type="Proteomes" id="UP000608071">
    <property type="component" value="Unassembled WGS sequence"/>
</dbReference>
<keyword evidence="2" id="KW-0862">Zinc</keyword>
<gene>
    <name evidence="4" type="ORF">H9647_14230</name>
</gene>
<sequence length="236" mass="26855">MNTRTLYERTEYGNYGVLNVWETLSNSWKASFEEAWEAYAHGSFPIGAVIVNSNNEVISRGRNRINEASAPINQTCSNRLAHAEINALLQLDILESNDFKGYTLYTTTEPCVLCFGAIIMSGVRKVRFAATDPIAGGANLIYSENSFIKSRNLDIKCDRKYLGEIQRVLRTDHVIRTLGRDQAIRFLDKYRINYPEAIELGIKWYKEGRLQEALRNKVPIGVIINEILKEIKTLDS</sequence>
<evidence type="ECO:0000259" key="3">
    <source>
        <dbReference type="PROSITE" id="PS51747"/>
    </source>
</evidence>
<dbReference type="Gene3D" id="3.40.140.10">
    <property type="entry name" value="Cytidine Deaminase, domain 2"/>
    <property type="match status" value="1"/>
</dbReference>
<proteinExistence type="predicted"/>
<evidence type="ECO:0000256" key="1">
    <source>
        <dbReference type="ARBA" id="ARBA00022723"/>
    </source>
</evidence>
<dbReference type="InterPro" id="IPR016192">
    <property type="entry name" value="APOBEC/CMP_deaminase_Zn-bd"/>
</dbReference>
<dbReference type="CDD" id="cd01285">
    <property type="entry name" value="nucleoside_deaminase"/>
    <property type="match status" value="1"/>
</dbReference>
<keyword evidence="1" id="KW-0479">Metal-binding</keyword>
<dbReference type="PANTHER" id="PTHR11079">
    <property type="entry name" value="CYTOSINE DEAMINASE FAMILY MEMBER"/>
    <property type="match status" value="1"/>
</dbReference>
<dbReference type="EMBL" id="JACSQL010000006">
    <property type="protein sequence ID" value="MBD7969230.1"/>
    <property type="molecule type" value="Genomic_DNA"/>
</dbReference>
<dbReference type="InterPro" id="IPR016193">
    <property type="entry name" value="Cytidine_deaminase-like"/>
</dbReference>
<dbReference type="PROSITE" id="PS51747">
    <property type="entry name" value="CYT_DCMP_DEAMINASES_2"/>
    <property type="match status" value="1"/>
</dbReference>
<reference evidence="4 5" key="1">
    <citation type="submission" date="2020-08" db="EMBL/GenBank/DDBJ databases">
        <title>A Genomic Blueprint of the Chicken Gut Microbiome.</title>
        <authorList>
            <person name="Gilroy R."/>
            <person name="Ravi A."/>
            <person name="Getino M."/>
            <person name="Pursley I."/>
            <person name="Horton D.L."/>
            <person name="Alikhan N.-F."/>
            <person name="Baker D."/>
            <person name="Gharbi K."/>
            <person name="Hall N."/>
            <person name="Watson M."/>
            <person name="Adriaenssens E.M."/>
            <person name="Foster-Nyarko E."/>
            <person name="Jarju S."/>
            <person name="Secka A."/>
            <person name="Antonio M."/>
            <person name="Oren A."/>
            <person name="Chaudhuri R."/>
            <person name="La Ragione R.M."/>
            <person name="Hildebrand F."/>
            <person name="Pallen M.J."/>
        </authorList>
    </citation>
    <scope>NUCLEOTIDE SEQUENCE [LARGE SCALE GENOMIC DNA]</scope>
    <source>
        <strain evidence="4 5">Sa2BVA9</strain>
    </source>
</reference>
<feature type="domain" description="CMP/dCMP-type deaminase" evidence="3">
    <location>
        <begin position="22"/>
        <end position="139"/>
    </location>
</feature>
<dbReference type="SUPFAM" id="SSF53927">
    <property type="entry name" value="Cytidine deaminase-like"/>
    <property type="match status" value="1"/>
</dbReference>
<evidence type="ECO:0000313" key="4">
    <source>
        <dbReference type="EMBL" id="MBD7969230.1"/>
    </source>
</evidence>
<dbReference type="InterPro" id="IPR002125">
    <property type="entry name" value="CMP_dCMP_dom"/>
</dbReference>
<dbReference type="PANTHER" id="PTHR11079:SF162">
    <property type="entry name" value="RIBOFLAVIN BIOSYNTHESIS PROTEIN PYRD, CHLOROPLASTIC"/>
    <property type="match status" value="1"/>
</dbReference>
<protein>
    <submittedName>
        <fullName evidence="4">Nucleoside deaminase</fullName>
    </submittedName>
</protein>
<evidence type="ECO:0000313" key="5">
    <source>
        <dbReference type="Proteomes" id="UP000608071"/>
    </source>
</evidence>
<keyword evidence="5" id="KW-1185">Reference proteome</keyword>
<accession>A0ABR8T0E3</accession>
<evidence type="ECO:0000256" key="2">
    <source>
        <dbReference type="ARBA" id="ARBA00022833"/>
    </source>
</evidence>
<organism evidence="4 5">
    <name type="scientific">Paenibacillus gallinarum</name>
    <dbReference type="NCBI Taxonomy" id="2762232"/>
    <lineage>
        <taxon>Bacteria</taxon>
        <taxon>Bacillati</taxon>
        <taxon>Bacillota</taxon>
        <taxon>Bacilli</taxon>
        <taxon>Bacillales</taxon>
        <taxon>Paenibacillaceae</taxon>
        <taxon>Paenibacillus</taxon>
    </lineage>
</organism>
<comment type="caution">
    <text evidence="4">The sequence shown here is derived from an EMBL/GenBank/DDBJ whole genome shotgun (WGS) entry which is preliminary data.</text>
</comment>